<proteinExistence type="inferred from homology"/>
<evidence type="ECO:0000259" key="9">
    <source>
        <dbReference type="PROSITE" id="PS51837"/>
    </source>
</evidence>
<sequence length="129" mass="14365">MTNVPPPYYDHPHESASHMHNVPKQNYPPQVFSAICPTGPNPMPCTCPYCHQAIISRVENRNGALVWIVVIILCLIGCVFGCCLIPFFMNSLKVRPLNSFARNKSIYLFVSSSLGCNTYLSGLSTTNWT</sequence>
<evidence type="ECO:0000256" key="3">
    <source>
        <dbReference type="ARBA" id="ARBA00004630"/>
    </source>
</evidence>
<name>A0A816EKP7_ADIRI</name>
<evidence type="ECO:0000256" key="5">
    <source>
        <dbReference type="ARBA" id="ARBA00022723"/>
    </source>
</evidence>
<reference evidence="10" key="1">
    <citation type="submission" date="2021-02" db="EMBL/GenBank/DDBJ databases">
        <authorList>
            <person name="Nowell W R."/>
        </authorList>
    </citation>
    <scope>NUCLEOTIDE SEQUENCE</scope>
</reference>
<evidence type="ECO:0000313" key="11">
    <source>
        <dbReference type="Proteomes" id="UP000663828"/>
    </source>
</evidence>
<dbReference type="Proteomes" id="UP000663828">
    <property type="component" value="Unassembled WGS sequence"/>
</dbReference>
<keyword evidence="8" id="KW-0812">Transmembrane</keyword>
<evidence type="ECO:0000256" key="1">
    <source>
        <dbReference type="ARBA" id="ARBA00004414"/>
    </source>
</evidence>
<evidence type="ECO:0000313" key="10">
    <source>
        <dbReference type="EMBL" id="CAF1649262.1"/>
    </source>
</evidence>
<dbReference type="PROSITE" id="PS51837">
    <property type="entry name" value="LITAF"/>
    <property type="match status" value="1"/>
</dbReference>
<dbReference type="GO" id="GO:0031902">
    <property type="term" value="C:late endosome membrane"/>
    <property type="evidence" value="ECO:0007669"/>
    <property type="project" value="UniProtKB-SubCell"/>
</dbReference>
<evidence type="ECO:0000256" key="8">
    <source>
        <dbReference type="SAM" id="Phobius"/>
    </source>
</evidence>
<protein>
    <recommendedName>
        <fullName evidence="9">LITAF domain-containing protein</fullName>
    </recommendedName>
</protein>
<keyword evidence="5" id="KW-0479">Metal-binding</keyword>
<evidence type="ECO:0000256" key="7">
    <source>
        <dbReference type="ARBA" id="ARBA00023136"/>
    </source>
</evidence>
<dbReference type="EMBL" id="CAJNOR010009901">
    <property type="protein sequence ID" value="CAF1649262.1"/>
    <property type="molecule type" value="Genomic_DNA"/>
</dbReference>
<dbReference type="PANTHER" id="PTHR23292">
    <property type="entry name" value="LIPOPOLYSACCHARIDE-INDUCED TUMOR NECROSIS FACTOR-ALPHA FACTOR"/>
    <property type="match status" value="1"/>
</dbReference>
<evidence type="ECO:0000256" key="6">
    <source>
        <dbReference type="ARBA" id="ARBA00022833"/>
    </source>
</evidence>
<gene>
    <name evidence="10" type="ORF">XAT740_LOCUS54669</name>
</gene>
<organism evidence="10 11">
    <name type="scientific">Adineta ricciae</name>
    <name type="common">Rotifer</name>
    <dbReference type="NCBI Taxonomy" id="249248"/>
    <lineage>
        <taxon>Eukaryota</taxon>
        <taxon>Metazoa</taxon>
        <taxon>Spiralia</taxon>
        <taxon>Gnathifera</taxon>
        <taxon>Rotifera</taxon>
        <taxon>Eurotatoria</taxon>
        <taxon>Bdelloidea</taxon>
        <taxon>Adinetida</taxon>
        <taxon>Adinetidae</taxon>
        <taxon>Adineta</taxon>
    </lineage>
</organism>
<comment type="similarity">
    <text evidence="4">Belongs to the CDIP1/LITAF family.</text>
</comment>
<feature type="transmembrane region" description="Helical" evidence="8">
    <location>
        <begin position="64"/>
        <end position="89"/>
    </location>
</feature>
<keyword evidence="8" id="KW-1133">Transmembrane helix</keyword>
<dbReference type="SMART" id="SM00714">
    <property type="entry name" value="LITAF"/>
    <property type="match status" value="1"/>
</dbReference>
<keyword evidence="7 8" id="KW-0472">Membrane</keyword>
<evidence type="ECO:0000256" key="2">
    <source>
        <dbReference type="ARBA" id="ARBA00004481"/>
    </source>
</evidence>
<dbReference type="GO" id="GO:0005765">
    <property type="term" value="C:lysosomal membrane"/>
    <property type="evidence" value="ECO:0007669"/>
    <property type="project" value="UniProtKB-SubCell"/>
</dbReference>
<keyword evidence="11" id="KW-1185">Reference proteome</keyword>
<dbReference type="InterPro" id="IPR006629">
    <property type="entry name" value="LITAF"/>
</dbReference>
<evidence type="ECO:0000256" key="4">
    <source>
        <dbReference type="ARBA" id="ARBA00005975"/>
    </source>
</evidence>
<keyword evidence="6" id="KW-0862">Zinc</keyword>
<feature type="domain" description="LITAF" evidence="9">
    <location>
        <begin position="27"/>
        <end position="125"/>
    </location>
</feature>
<comment type="subcellular location">
    <subcellularLocation>
        <location evidence="2">Endosome membrane</location>
        <topology evidence="2">Peripheral membrane protein</topology>
    </subcellularLocation>
    <subcellularLocation>
        <location evidence="1">Late endosome membrane</location>
    </subcellularLocation>
    <subcellularLocation>
        <location evidence="3">Lysosome membrane</location>
        <topology evidence="3">Peripheral membrane protein</topology>
        <orientation evidence="3">Cytoplasmic side</orientation>
    </subcellularLocation>
</comment>
<dbReference type="AlphaFoldDB" id="A0A816EKP7"/>
<dbReference type="GO" id="GO:0008270">
    <property type="term" value="F:zinc ion binding"/>
    <property type="evidence" value="ECO:0007669"/>
    <property type="project" value="TreeGrafter"/>
</dbReference>
<dbReference type="InterPro" id="IPR037519">
    <property type="entry name" value="LITAF_fam"/>
</dbReference>
<dbReference type="Pfam" id="PF10601">
    <property type="entry name" value="zf-LITAF-like"/>
    <property type="match status" value="1"/>
</dbReference>
<comment type="caution">
    <text evidence="10">The sequence shown here is derived from an EMBL/GenBank/DDBJ whole genome shotgun (WGS) entry which is preliminary data.</text>
</comment>
<dbReference type="PANTHER" id="PTHR23292:SF6">
    <property type="entry name" value="FI16602P1-RELATED"/>
    <property type="match status" value="1"/>
</dbReference>
<accession>A0A816EKP7</accession>